<feature type="region of interest" description="Disordered" evidence="5">
    <location>
        <begin position="738"/>
        <end position="762"/>
    </location>
</feature>
<dbReference type="InterPro" id="IPR007219">
    <property type="entry name" value="XnlR_reg_dom"/>
</dbReference>
<feature type="region of interest" description="Disordered" evidence="5">
    <location>
        <begin position="60"/>
        <end position="85"/>
    </location>
</feature>
<evidence type="ECO:0000259" key="6">
    <source>
        <dbReference type="PROSITE" id="PS50048"/>
    </source>
</evidence>
<dbReference type="GO" id="GO:0008270">
    <property type="term" value="F:zinc ion binding"/>
    <property type="evidence" value="ECO:0007669"/>
    <property type="project" value="InterPro"/>
</dbReference>
<dbReference type="CDD" id="cd00067">
    <property type="entry name" value="GAL4"/>
    <property type="match status" value="1"/>
</dbReference>
<dbReference type="InterPro" id="IPR001138">
    <property type="entry name" value="Zn2Cys6_DnaBD"/>
</dbReference>
<dbReference type="EMBL" id="ML991881">
    <property type="protein sequence ID" value="KAF2228980.1"/>
    <property type="molecule type" value="Genomic_DNA"/>
</dbReference>
<evidence type="ECO:0000256" key="2">
    <source>
        <dbReference type="ARBA" id="ARBA00023015"/>
    </source>
</evidence>
<dbReference type="PANTHER" id="PTHR47840">
    <property type="entry name" value="ZN(II)2CYS6 TRANSCRIPTION FACTOR (EUROFUNG)-RELATED"/>
    <property type="match status" value="1"/>
</dbReference>
<evidence type="ECO:0000313" key="7">
    <source>
        <dbReference type="EMBL" id="KAF2228980.1"/>
    </source>
</evidence>
<dbReference type="InterPro" id="IPR036864">
    <property type="entry name" value="Zn2-C6_fun-type_DNA-bd_sf"/>
</dbReference>
<reference evidence="7" key="1">
    <citation type="journal article" date="2020" name="Stud. Mycol.">
        <title>101 Dothideomycetes genomes: a test case for predicting lifestyles and emergence of pathogens.</title>
        <authorList>
            <person name="Haridas S."/>
            <person name="Albert R."/>
            <person name="Binder M."/>
            <person name="Bloem J."/>
            <person name="Labutti K."/>
            <person name="Salamov A."/>
            <person name="Andreopoulos B."/>
            <person name="Baker S."/>
            <person name="Barry K."/>
            <person name="Bills G."/>
            <person name="Bluhm B."/>
            <person name="Cannon C."/>
            <person name="Castanera R."/>
            <person name="Culley D."/>
            <person name="Daum C."/>
            <person name="Ezra D."/>
            <person name="Gonzalez J."/>
            <person name="Henrissat B."/>
            <person name="Kuo A."/>
            <person name="Liang C."/>
            <person name="Lipzen A."/>
            <person name="Lutzoni F."/>
            <person name="Magnuson J."/>
            <person name="Mondo S."/>
            <person name="Nolan M."/>
            <person name="Ohm R."/>
            <person name="Pangilinan J."/>
            <person name="Park H.-J."/>
            <person name="Ramirez L."/>
            <person name="Alfaro M."/>
            <person name="Sun H."/>
            <person name="Tritt A."/>
            <person name="Yoshinaga Y."/>
            <person name="Zwiers L.-H."/>
            <person name="Turgeon B."/>
            <person name="Goodwin S."/>
            <person name="Spatafora J."/>
            <person name="Crous P."/>
            <person name="Grigoriev I."/>
        </authorList>
    </citation>
    <scope>NUCLEOTIDE SEQUENCE</scope>
    <source>
        <strain evidence="7">Tuck. ex Michener</strain>
    </source>
</reference>
<dbReference type="Gene3D" id="4.10.240.10">
    <property type="entry name" value="Zn(2)-C6 fungal-type DNA-binding domain"/>
    <property type="match status" value="1"/>
</dbReference>
<keyword evidence="8" id="KW-1185">Reference proteome</keyword>
<keyword evidence="3" id="KW-0804">Transcription</keyword>
<evidence type="ECO:0000313" key="8">
    <source>
        <dbReference type="Proteomes" id="UP000800092"/>
    </source>
</evidence>
<feature type="domain" description="Zn(2)-C6 fungal-type" evidence="6">
    <location>
        <begin position="94"/>
        <end position="127"/>
    </location>
</feature>
<keyword evidence="1" id="KW-0479">Metal-binding</keyword>
<organism evidence="7 8">
    <name type="scientific">Viridothelium virens</name>
    <name type="common">Speckled blister lichen</name>
    <name type="synonym">Trypethelium virens</name>
    <dbReference type="NCBI Taxonomy" id="1048519"/>
    <lineage>
        <taxon>Eukaryota</taxon>
        <taxon>Fungi</taxon>
        <taxon>Dikarya</taxon>
        <taxon>Ascomycota</taxon>
        <taxon>Pezizomycotina</taxon>
        <taxon>Dothideomycetes</taxon>
        <taxon>Dothideomycetes incertae sedis</taxon>
        <taxon>Trypetheliales</taxon>
        <taxon>Trypetheliaceae</taxon>
        <taxon>Viridothelium</taxon>
    </lineage>
</organism>
<dbReference type="PROSITE" id="PS00463">
    <property type="entry name" value="ZN2_CY6_FUNGAL_1"/>
    <property type="match status" value="1"/>
</dbReference>
<dbReference type="CDD" id="cd12148">
    <property type="entry name" value="fungal_TF_MHR"/>
    <property type="match status" value="1"/>
</dbReference>
<dbReference type="PANTHER" id="PTHR47840:SF1">
    <property type="entry name" value="ZN(II)2CYS6 TRANSCRIPTION FACTOR (EUROFUNG)"/>
    <property type="match status" value="1"/>
</dbReference>
<evidence type="ECO:0000256" key="3">
    <source>
        <dbReference type="ARBA" id="ARBA00023163"/>
    </source>
</evidence>
<dbReference type="PROSITE" id="PS50048">
    <property type="entry name" value="ZN2_CY6_FUNGAL_2"/>
    <property type="match status" value="1"/>
</dbReference>
<dbReference type="GO" id="GO:0006351">
    <property type="term" value="P:DNA-templated transcription"/>
    <property type="evidence" value="ECO:0007669"/>
    <property type="project" value="InterPro"/>
</dbReference>
<protein>
    <recommendedName>
        <fullName evidence="6">Zn(2)-C6 fungal-type domain-containing protein</fullName>
    </recommendedName>
</protein>
<keyword evidence="4" id="KW-0539">Nucleus</keyword>
<proteinExistence type="predicted"/>
<dbReference type="Proteomes" id="UP000800092">
    <property type="component" value="Unassembled WGS sequence"/>
</dbReference>
<name>A0A6A6GTZ7_VIRVR</name>
<accession>A0A6A6GTZ7</accession>
<keyword evidence="2" id="KW-0805">Transcription regulation</keyword>
<dbReference type="AlphaFoldDB" id="A0A6A6GTZ7"/>
<dbReference type="SMART" id="SM00906">
    <property type="entry name" value="Fungal_trans"/>
    <property type="match status" value="1"/>
</dbReference>
<evidence type="ECO:0000256" key="4">
    <source>
        <dbReference type="ARBA" id="ARBA00023242"/>
    </source>
</evidence>
<evidence type="ECO:0000256" key="1">
    <source>
        <dbReference type="ARBA" id="ARBA00022723"/>
    </source>
</evidence>
<dbReference type="SMART" id="SM00066">
    <property type="entry name" value="GAL4"/>
    <property type="match status" value="1"/>
</dbReference>
<dbReference type="GO" id="GO:0000981">
    <property type="term" value="F:DNA-binding transcription factor activity, RNA polymerase II-specific"/>
    <property type="evidence" value="ECO:0007669"/>
    <property type="project" value="InterPro"/>
</dbReference>
<evidence type="ECO:0000256" key="5">
    <source>
        <dbReference type="SAM" id="MobiDB-lite"/>
    </source>
</evidence>
<feature type="compositionally biased region" description="Polar residues" evidence="5">
    <location>
        <begin position="750"/>
        <end position="762"/>
    </location>
</feature>
<sequence>MLQRYLPSHRSSAAADVAMRHRRHVTVLTYSSVHSTTAVATIRTGQDILLSSRDSSCTAEAGISQDAMEEKRANRETEGPPALKKRKVRKGTQSCWECKRRKIRCTFVTLNESICDGCRSRRVKCISQEFPEAEVANSKPDRYRLDRRDRVEALVEQLAEQAVPNPPSWLPHETQDSTRKTTCSIGSDTRNASAFPNTSVSGTQTCAGPNIQTKRGYDELCSTLLAAWPSQHELDLMTSFTVGISALFHGIVCIPYSSFLSRKMPSQQEILRLPPPGSHPVLIARKLLLLGSFLQSIPSGAVKHPGRLDVKYREVMSHAVETASRLVTSNDDLVGSLEGIECIMIESMYQNNAGNLRRAWLTNRRAMAIAQMMGLHLGNPPAVNMLDIETQERIDPEYMWLRLVMSDRYLSLMLGLPPGSQESPFATPNALKGCAPMERMERIDVVVGGLILQRNRENLHNLEATYEIDKLLQDAAASMPPEWWLTPDANTIAGFNADAYSESIRITLQFAHFHLLAHLHLPYMLRPSADRKYDYSKITAVNASREILSRFVCFRGSNTTPAYCRGIDFLALIASTTMCLAHIDARGQYGIDTSNCMTVFHFLAHQRLGDRGLMERTLQIMEKMVQANGDAIACKIASILRRLLTIEAAAAKGSYYNASVSSQSGEQDLMSCGNGNDGVDTLCVNIPHFGTVKIEHGGGLRYGELVHGPCEEHARPRSVSKASHSGIGYCVELRSPPNWAGQERRREDTPSTTSFAGHQIGNQSVHADWQAVPSNLDFMRSAEESQATTSDQGFLDLNDCPLDAERPIVPGLSAEEDDWILQGVDLALYDSLFEGWGTEP</sequence>
<dbReference type="OrthoDB" id="5392779at2759"/>
<gene>
    <name evidence="7" type="ORF">EV356DRAFT_512046</name>
</gene>
<dbReference type="GO" id="GO:0003677">
    <property type="term" value="F:DNA binding"/>
    <property type="evidence" value="ECO:0007669"/>
    <property type="project" value="InterPro"/>
</dbReference>
<feature type="compositionally biased region" description="Basic and acidic residues" evidence="5">
    <location>
        <begin position="68"/>
        <end position="78"/>
    </location>
</feature>
<dbReference type="SUPFAM" id="SSF57701">
    <property type="entry name" value="Zn2/Cys6 DNA-binding domain"/>
    <property type="match status" value="1"/>
</dbReference>